<reference evidence="1 2" key="1">
    <citation type="journal article" date="2016" name="Proc. Natl. Acad. Sci. U.S.A.">
        <title>Comparative genomics of biotechnologically important yeasts.</title>
        <authorList>
            <person name="Riley R."/>
            <person name="Haridas S."/>
            <person name="Wolfe K.H."/>
            <person name="Lopes M.R."/>
            <person name="Hittinger C.T."/>
            <person name="Goeker M."/>
            <person name="Salamov A.A."/>
            <person name="Wisecaver J.H."/>
            <person name="Long T.M."/>
            <person name="Calvey C.H."/>
            <person name="Aerts A.L."/>
            <person name="Barry K.W."/>
            <person name="Choi C."/>
            <person name="Clum A."/>
            <person name="Coughlan A.Y."/>
            <person name="Deshpande S."/>
            <person name="Douglass A.P."/>
            <person name="Hanson S.J."/>
            <person name="Klenk H.-P."/>
            <person name="LaButti K.M."/>
            <person name="Lapidus A."/>
            <person name="Lindquist E.A."/>
            <person name="Lipzen A.M."/>
            <person name="Meier-Kolthoff J.P."/>
            <person name="Ohm R.A."/>
            <person name="Otillar R.P."/>
            <person name="Pangilinan J.L."/>
            <person name="Peng Y."/>
            <person name="Rokas A."/>
            <person name="Rosa C.A."/>
            <person name="Scheuner C."/>
            <person name="Sibirny A.A."/>
            <person name="Slot J.C."/>
            <person name="Stielow J.B."/>
            <person name="Sun H."/>
            <person name="Kurtzman C.P."/>
            <person name="Blackwell M."/>
            <person name="Grigoriev I.V."/>
            <person name="Jeffries T.W."/>
        </authorList>
    </citation>
    <scope>NUCLEOTIDE SEQUENCE [LARGE SCALE GENOMIC DNA]</scope>
    <source>
        <strain evidence="1 2">NRRL Y-11557</strain>
    </source>
</reference>
<dbReference type="Proteomes" id="UP000094385">
    <property type="component" value="Unassembled WGS sequence"/>
</dbReference>
<gene>
    <name evidence="1" type="ORF">LIPSTDRAFT_5173</name>
</gene>
<sequence>MSNRDPWPFENHEAMARLRIHALWIDSCPQRRHKWKEVCNFHGLPAKFIEYDVDTRWNPSFRMLDDVLPATCQFDKFLELQRDLLLPPSANNDWGRLKQLHTILSKFNELTFCSSPVENLKSVLLFQYTTSFTTYGPMCQSAEGLSLP</sequence>
<name>A0A1E3Q1X8_LIPST</name>
<proteinExistence type="predicted"/>
<organism evidence="1 2">
    <name type="scientific">Lipomyces starkeyi NRRL Y-11557</name>
    <dbReference type="NCBI Taxonomy" id="675824"/>
    <lineage>
        <taxon>Eukaryota</taxon>
        <taxon>Fungi</taxon>
        <taxon>Dikarya</taxon>
        <taxon>Ascomycota</taxon>
        <taxon>Saccharomycotina</taxon>
        <taxon>Lipomycetes</taxon>
        <taxon>Lipomycetales</taxon>
        <taxon>Lipomycetaceae</taxon>
        <taxon>Lipomyces</taxon>
    </lineage>
</organism>
<protein>
    <submittedName>
        <fullName evidence="1">Uncharacterized protein</fullName>
    </submittedName>
</protein>
<dbReference type="OrthoDB" id="2662702at2759"/>
<dbReference type="AlphaFoldDB" id="A0A1E3Q1X8"/>
<accession>A0A1E3Q1X8</accession>
<evidence type="ECO:0000313" key="2">
    <source>
        <dbReference type="Proteomes" id="UP000094385"/>
    </source>
</evidence>
<evidence type="ECO:0000313" key="1">
    <source>
        <dbReference type="EMBL" id="ODQ71152.1"/>
    </source>
</evidence>
<keyword evidence="2" id="KW-1185">Reference proteome</keyword>
<dbReference type="EMBL" id="KV454298">
    <property type="protein sequence ID" value="ODQ71152.1"/>
    <property type="molecule type" value="Genomic_DNA"/>
</dbReference>